<comment type="caution">
    <text evidence="6">The sequence shown here is derived from an EMBL/GenBank/DDBJ whole genome shotgun (WGS) entry which is preliminary data.</text>
</comment>
<accession>A0ABW2IP28</accession>
<evidence type="ECO:0000256" key="3">
    <source>
        <dbReference type="ARBA" id="ARBA00011233"/>
    </source>
</evidence>
<dbReference type="EMBL" id="JBHTBR010000005">
    <property type="protein sequence ID" value="MFC7292719.1"/>
    <property type="molecule type" value="Genomic_DNA"/>
</dbReference>
<dbReference type="PANTHER" id="PTHR30246">
    <property type="entry name" value="2-KETO-3-DEOXY-6-PHOSPHOGLUCONATE ALDOLASE"/>
    <property type="match status" value="1"/>
</dbReference>
<dbReference type="SUPFAM" id="SSF51569">
    <property type="entry name" value="Aldolase"/>
    <property type="match status" value="1"/>
</dbReference>
<dbReference type="RefSeq" id="WP_382168382.1">
    <property type="nucleotide sequence ID" value="NZ_JBHTBR010000005.1"/>
</dbReference>
<keyword evidence="4 6" id="KW-0456">Lyase</keyword>
<dbReference type="InterPro" id="IPR013785">
    <property type="entry name" value="Aldolase_TIM"/>
</dbReference>
<evidence type="ECO:0000256" key="5">
    <source>
        <dbReference type="ARBA" id="ARBA00023277"/>
    </source>
</evidence>
<dbReference type="PANTHER" id="PTHR30246:SF1">
    <property type="entry name" value="2-DEHYDRO-3-DEOXY-6-PHOSPHOGALACTONATE ALDOLASE-RELATED"/>
    <property type="match status" value="1"/>
</dbReference>
<dbReference type="Pfam" id="PF01081">
    <property type="entry name" value="Aldolase"/>
    <property type="match status" value="1"/>
</dbReference>
<dbReference type="Proteomes" id="UP001596492">
    <property type="component" value="Unassembled WGS sequence"/>
</dbReference>
<evidence type="ECO:0000256" key="2">
    <source>
        <dbReference type="ARBA" id="ARBA00006906"/>
    </source>
</evidence>
<dbReference type="NCBIfam" id="NF006600">
    <property type="entry name" value="PRK09140.1"/>
    <property type="match status" value="1"/>
</dbReference>
<evidence type="ECO:0000313" key="7">
    <source>
        <dbReference type="Proteomes" id="UP001596492"/>
    </source>
</evidence>
<protein>
    <submittedName>
        <fullName evidence="6">2-dehydro-3-deoxy-6-phosphogalactonate aldolase</fullName>
        <ecNumber evidence="6">4.1.2.21</ecNumber>
    </submittedName>
</protein>
<comment type="similarity">
    <text evidence="2">Belongs to the KHG/KDPG aldolase family.</text>
</comment>
<gene>
    <name evidence="6" type="ORF">ACFQS8_13890</name>
</gene>
<comment type="pathway">
    <text evidence="1">Carbohydrate acid metabolism.</text>
</comment>
<evidence type="ECO:0000313" key="6">
    <source>
        <dbReference type="EMBL" id="MFC7292719.1"/>
    </source>
</evidence>
<sequence>MTQSLSDIFADTPIIAILRGVTPEEVLEVGAAILDTGVPVLEVTMNSPNPIESIKRLSEKYGTSKLIGAGTVTTVQQVQDVHAAGGRIIVSPNTNVDVIAETKRLGMFSAPGCFTPSEAFEAYYAGADILKMFPTDIIGSTGIKAMRATLPKEALVAAVGGVNAGNMAEFVKVGTNGFGIGSAIYAPNKKLADIKSGAEELVHSVRAALKTVTN</sequence>
<keyword evidence="7" id="KW-1185">Reference proteome</keyword>
<dbReference type="Gene3D" id="3.20.20.70">
    <property type="entry name" value="Aldolase class I"/>
    <property type="match status" value="1"/>
</dbReference>
<dbReference type="CDD" id="cd00452">
    <property type="entry name" value="KDPG_aldolase"/>
    <property type="match status" value="1"/>
</dbReference>
<evidence type="ECO:0000256" key="1">
    <source>
        <dbReference type="ARBA" id="ARBA00004761"/>
    </source>
</evidence>
<name>A0ABW2IP28_9PROT</name>
<dbReference type="InterPro" id="IPR000887">
    <property type="entry name" value="Aldlse_KDPG_KHG"/>
</dbReference>
<keyword evidence="5" id="KW-0119">Carbohydrate metabolism</keyword>
<organism evidence="6 7">
    <name type="scientific">Hirschia litorea</name>
    <dbReference type="NCBI Taxonomy" id="1199156"/>
    <lineage>
        <taxon>Bacteria</taxon>
        <taxon>Pseudomonadati</taxon>
        <taxon>Pseudomonadota</taxon>
        <taxon>Alphaproteobacteria</taxon>
        <taxon>Hyphomonadales</taxon>
        <taxon>Hyphomonadaceae</taxon>
        <taxon>Hirschia</taxon>
    </lineage>
</organism>
<reference evidence="7" key="1">
    <citation type="journal article" date="2019" name="Int. J. Syst. Evol. Microbiol.">
        <title>The Global Catalogue of Microorganisms (GCM) 10K type strain sequencing project: providing services to taxonomists for standard genome sequencing and annotation.</title>
        <authorList>
            <consortium name="The Broad Institute Genomics Platform"/>
            <consortium name="The Broad Institute Genome Sequencing Center for Infectious Disease"/>
            <person name="Wu L."/>
            <person name="Ma J."/>
        </authorList>
    </citation>
    <scope>NUCLEOTIDE SEQUENCE [LARGE SCALE GENOMIC DNA]</scope>
    <source>
        <strain evidence="7">CCUG 51308</strain>
    </source>
</reference>
<dbReference type="EC" id="4.1.2.21" evidence="6"/>
<dbReference type="GO" id="GO:0008674">
    <property type="term" value="F:2-dehydro-3-deoxy-6-phosphogalactonate aldolase activity"/>
    <property type="evidence" value="ECO:0007669"/>
    <property type="project" value="UniProtKB-EC"/>
</dbReference>
<evidence type="ECO:0000256" key="4">
    <source>
        <dbReference type="ARBA" id="ARBA00023239"/>
    </source>
</evidence>
<comment type="subunit">
    <text evidence="3">Homotrimer.</text>
</comment>
<proteinExistence type="inferred from homology"/>